<dbReference type="RefSeq" id="WP_170154087.1">
    <property type="nucleotide sequence ID" value="NZ_BOMO01000149.1"/>
</dbReference>
<dbReference type="EMBL" id="PVMZ01000016">
    <property type="protein sequence ID" value="PRX17308.1"/>
    <property type="molecule type" value="Genomic_DNA"/>
</dbReference>
<keyword evidence="2" id="KW-1185">Reference proteome</keyword>
<accession>A0A2T0K388</accession>
<evidence type="ECO:0000313" key="2">
    <source>
        <dbReference type="Proteomes" id="UP000239415"/>
    </source>
</evidence>
<dbReference type="AlphaFoldDB" id="A0A2T0K388"/>
<sequence length="609" mass="65636">MAYDADYGFDLFHHRIPAHQLDELCSGGGGPETVRTLWEGQRSRRMLLLDTVRRALSDPADMGPLPPAALAWSAWAAAEETDPAAVAPLLLHPQVGSWAAYALRRKRGRTDARTELWVDAGAVHTLALVANARSGRSWRTSVPVRDGAVMLPMLGLAHLADGGVAVADAECAAGEIRLRLGGRAVVVPAETDLDREIAGWSPLRRLTGGRDCPAFSVFLDDLDPFRELADPVGADRLDAESVDRWRNLLVGAWQLLCRDHPVTARAIAEGVVSLVPLPVDEFGITRSASSGEAFGSVLVSPPADEVDLAVSLVHEFQHIKLGGLLHLLPLTEYDGDPVHHAPWRDDPRPVAGLLQGLYAFFGIADFWRLRRRVSSGLYRRIVDFEFAYAWAQVQEVLTTLSGSPSLTAVGRRLVEGLASRSRDWPAEEVDPVASEAANLVCAAHRAEWRLRFVRPDAGQVKLLAGAWRTGTPAAFTPRTAVVPGAAADFWSLAWPAAARRHVAGRGGGPGPVTPEAALLAGDGGSAYESYRRGVAAEPGDPHSWSGLSLTTSDRLLRARPEWVYAVCAELRADGLDADPIIVARSLGDNVPSLLLPVGAQDLLDFHEVR</sequence>
<protein>
    <submittedName>
        <fullName evidence="1">HEXXH motif-containing protein</fullName>
    </submittedName>
</protein>
<organism evidence="1 2">
    <name type="scientific">Actinoplanes italicus</name>
    <dbReference type="NCBI Taxonomy" id="113567"/>
    <lineage>
        <taxon>Bacteria</taxon>
        <taxon>Bacillati</taxon>
        <taxon>Actinomycetota</taxon>
        <taxon>Actinomycetes</taxon>
        <taxon>Micromonosporales</taxon>
        <taxon>Micromonosporaceae</taxon>
        <taxon>Actinoplanes</taxon>
    </lineage>
</organism>
<reference evidence="1 2" key="1">
    <citation type="submission" date="2018-03" db="EMBL/GenBank/DDBJ databases">
        <title>Genomic Encyclopedia of Archaeal and Bacterial Type Strains, Phase II (KMG-II): from individual species to whole genera.</title>
        <authorList>
            <person name="Goeker M."/>
        </authorList>
    </citation>
    <scope>NUCLEOTIDE SEQUENCE [LARGE SCALE GENOMIC DNA]</scope>
    <source>
        <strain evidence="1 2">DSM 43146</strain>
    </source>
</reference>
<name>A0A2T0K388_9ACTN</name>
<comment type="caution">
    <text evidence="1">The sequence shown here is derived from an EMBL/GenBank/DDBJ whole genome shotgun (WGS) entry which is preliminary data.</text>
</comment>
<gene>
    <name evidence="1" type="ORF">CLV67_11684</name>
</gene>
<proteinExistence type="predicted"/>
<evidence type="ECO:0000313" key="1">
    <source>
        <dbReference type="EMBL" id="PRX17308.1"/>
    </source>
</evidence>
<dbReference type="Proteomes" id="UP000239415">
    <property type="component" value="Unassembled WGS sequence"/>
</dbReference>
<dbReference type="NCBIfam" id="TIGR04267">
    <property type="entry name" value="mod_HExxH"/>
    <property type="match status" value="1"/>
</dbReference>
<dbReference type="InterPro" id="IPR026337">
    <property type="entry name" value="AKG_HExxH"/>
</dbReference>